<feature type="transmembrane region" description="Helical" evidence="1">
    <location>
        <begin position="51"/>
        <end position="73"/>
    </location>
</feature>
<dbReference type="EMBL" id="JAMXLY010000033">
    <property type="protein sequence ID" value="MCO6025951.1"/>
    <property type="molecule type" value="Genomic_DNA"/>
</dbReference>
<reference evidence="3 4" key="1">
    <citation type="submission" date="2022-06" db="EMBL/GenBank/DDBJ databases">
        <title>A taxonomic note on the genus Prevotella: Description of four novel genera and emended description of the genera Hallella and Xylanibacter.</title>
        <authorList>
            <person name="Hitch T.C.A."/>
        </authorList>
    </citation>
    <scope>NUCLEOTIDE SEQUENCE [LARGE SCALE GENOMIC DNA]</scope>
    <source>
        <strain evidence="3 4">DSM 100619</strain>
    </source>
</reference>
<keyword evidence="1" id="KW-0812">Transmembrane</keyword>
<evidence type="ECO:0000256" key="1">
    <source>
        <dbReference type="SAM" id="Phobius"/>
    </source>
</evidence>
<keyword evidence="1" id="KW-0472">Membrane</keyword>
<evidence type="ECO:0000313" key="4">
    <source>
        <dbReference type="Proteomes" id="UP001204015"/>
    </source>
</evidence>
<organism evidence="3 4">
    <name type="scientific">Segatella cerevisiae</name>
    <dbReference type="NCBI Taxonomy" id="2053716"/>
    <lineage>
        <taxon>Bacteria</taxon>
        <taxon>Pseudomonadati</taxon>
        <taxon>Bacteroidota</taxon>
        <taxon>Bacteroidia</taxon>
        <taxon>Bacteroidales</taxon>
        <taxon>Prevotellaceae</taxon>
        <taxon>Segatella</taxon>
    </lineage>
</organism>
<accession>A0ABT1BY13</accession>
<proteinExistence type="predicted"/>
<dbReference type="PROSITE" id="PS50943">
    <property type="entry name" value="HTH_CROC1"/>
    <property type="match status" value="1"/>
</dbReference>
<dbReference type="Proteomes" id="UP001204015">
    <property type="component" value="Unassembled WGS sequence"/>
</dbReference>
<evidence type="ECO:0000259" key="2">
    <source>
        <dbReference type="PROSITE" id="PS50943"/>
    </source>
</evidence>
<gene>
    <name evidence="3" type="ORF">NG821_08895</name>
</gene>
<evidence type="ECO:0000313" key="3">
    <source>
        <dbReference type="EMBL" id="MCO6025951.1"/>
    </source>
</evidence>
<dbReference type="RefSeq" id="WP_252761309.1">
    <property type="nucleotide sequence ID" value="NZ_JAMXLY010000033.1"/>
</dbReference>
<dbReference type="InterPro" id="IPR001387">
    <property type="entry name" value="Cro/C1-type_HTH"/>
</dbReference>
<dbReference type="InterPro" id="IPR010982">
    <property type="entry name" value="Lambda_DNA-bd_dom_sf"/>
</dbReference>
<dbReference type="SMART" id="SM00530">
    <property type="entry name" value="HTH_XRE"/>
    <property type="match status" value="1"/>
</dbReference>
<comment type="caution">
    <text evidence="3">The sequence shown here is derived from an EMBL/GenBank/DDBJ whole genome shotgun (WGS) entry which is preliminary data.</text>
</comment>
<feature type="domain" description="HTH cro/C1-type" evidence="2">
    <location>
        <begin position="17"/>
        <end position="60"/>
    </location>
</feature>
<dbReference type="SUPFAM" id="SSF47413">
    <property type="entry name" value="lambda repressor-like DNA-binding domains"/>
    <property type="match status" value="1"/>
</dbReference>
<dbReference type="Gene3D" id="1.10.260.40">
    <property type="entry name" value="lambda repressor-like DNA-binding domains"/>
    <property type="match status" value="1"/>
</dbReference>
<protein>
    <submittedName>
        <fullName evidence="3">Helix-turn-helix domain-containing protein</fullName>
    </submittedName>
</protein>
<keyword evidence="4" id="KW-1185">Reference proteome</keyword>
<dbReference type="CDD" id="cd00093">
    <property type="entry name" value="HTH_XRE"/>
    <property type="match status" value="1"/>
</dbReference>
<dbReference type="Pfam" id="PF13560">
    <property type="entry name" value="HTH_31"/>
    <property type="match status" value="1"/>
</dbReference>
<sequence length="128" mass="14668">MNEIIEQVTVKEMGSRFARIRKKMGLSQKQVGIQLGVTQKKISAIESGSNVLSPLFLAMILFYIQHVSAEMLFSKKFDIEDPHLFDKNYSLNSVAKAKLQLFSDQLADELEGKKKEWINRLKETADYL</sequence>
<keyword evidence="1" id="KW-1133">Transmembrane helix</keyword>
<name>A0ABT1BY13_9BACT</name>